<dbReference type="InterPro" id="IPR001128">
    <property type="entry name" value="Cyt_P450"/>
</dbReference>
<sequence>MPKTPHTKGPDETLSLLADPYRFISRQCQRLGANAFESRFLLKKTNCLKGAKAAEIFYDTTRFEREGAMPVAIQKTLLGQGGVQGLDGETHRHRKQMFMGLMTPERVRALAQLFEAEWRRAVPGWTRKGEIVFYDELHEPLTRAVCAWAGVPLPDDEAGNRAGELRALFDAAGSASPRHLWSRLARRRVDAWAKRIIEGIRAGSIGSGSGTAAYAIAWHRDRHDDLLSPHVAAVELVNVLRPTVAIAVYITFVAHALQTCSGIRAALVQQPDYAELFVQEVRRFYPFFPAVVARASQDFEWEGMAFPEGRQVVLDLYGSNHDAATWADPQEFRPERFRAWDEDSFNFIPQGGGDHYLGHRCPGEWIVLAIMKVAAHLLVNAMRYDVPDQDLSIDFARLPALPKSGFVMRNVHIGG</sequence>
<proteinExistence type="inferred from homology"/>
<dbReference type="GeneID" id="93799781"/>
<protein>
    <submittedName>
        <fullName evidence="9">DNA, contig: SP670</fullName>
    </submittedName>
</protein>
<dbReference type="GO" id="GO:0004497">
    <property type="term" value="F:monooxygenase activity"/>
    <property type="evidence" value="ECO:0007669"/>
    <property type="project" value="UniProtKB-KW"/>
</dbReference>
<keyword evidence="6 8" id="KW-0408">Iron</keyword>
<dbReference type="GO" id="GO:0020037">
    <property type="term" value="F:heme binding"/>
    <property type="evidence" value="ECO:0007669"/>
    <property type="project" value="InterPro"/>
</dbReference>
<dbReference type="PANTHER" id="PTHR24286:SF24">
    <property type="entry name" value="LANOSTEROL 14-ALPHA DEMETHYLASE"/>
    <property type="match status" value="1"/>
</dbReference>
<evidence type="ECO:0000313" key="9">
    <source>
        <dbReference type="EMBL" id="GAN15864.1"/>
    </source>
</evidence>
<dbReference type="PRINTS" id="PR00463">
    <property type="entry name" value="EP450I"/>
</dbReference>
<comment type="caution">
    <text evidence="9">The sequence shown here is derived from an EMBL/GenBank/DDBJ whole genome shotgun (WGS) entry which is preliminary data.</text>
</comment>
<dbReference type="GO" id="GO:0016125">
    <property type="term" value="P:sterol metabolic process"/>
    <property type="evidence" value="ECO:0007669"/>
    <property type="project" value="TreeGrafter"/>
</dbReference>
<gene>
    <name evidence="9" type="ORF">SP6_70_00040</name>
</gene>
<dbReference type="Pfam" id="PF00067">
    <property type="entry name" value="p450"/>
    <property type="match status" value="1"/>
</dbReference>
<dbReference type="SMR" id="A0A0C9N8Y6"/>
<feature type="binding site" description="axial binding residue" evidence="8">
    <location>
        <position position="361"/>
    </location>
    <ligand>
        <name>heme</name>
        <dbReference type="ChEBI" id="CHEBI:30413"/>
    </ligand>
    <ligandPart>
        <name>Fe</name>
        <dbReference type="ChEBI" id="CHEBI:18248"/>
    </ligandPart>
</feature>
<dbReference type="PANTHER" id="PTHR24286">
    <property type="entry name" value="CYTOCHROME P450 26"/>
    <property type="match status" value="1"/>
</dbReference>
<dbReference type="GO" id="GO:0005506">
    <property type="term" value="F:iron ion binding"/>
    <property type="evidence" value="ECO:0007669"/>
    <property type="project" value="InterPro"/>
</dbReference>
<dbReference type="EMBL" id="BBJS01000070">
    <property type="protein sequence ID" value="GAN15864.1"/>
    <property type="molecule type" value="Genomic_DNA"/>
</dbReference>
<dbReference type="SUPFAM" id="SSF48264">
    <property type="entry name" value="Cytochrome P450"/>
    <property type="match status" value="1"/>
</dbReference>
<evidence type="ECO:0000256" key="6">
    <source>
        <dbReference type="ARBA" id="ARBA00023004"/>
    </source>
</evidence>
<evidence type="ECO:0000256" key="7">
    <source>
        <dbReference type="ARBA" id="ARBA00023033"/>
    </source>
</evidence>
<dbReference type="Proteomes" id="UP000032025">
    <property type="component" value="Unassembled WGS sequence"/>
</dbReference>
<evidence type="ECO:0000256" key="5">
    <source>
        <dbReference type="ARBA" id="ARBA00023002"/>
    </source>
</evidence>
<evidence type="ECO:0000256" key="8">
    <source>
        <dbReference type="PIRSR" id="PIRSR602401-1"/>
    </source>
</evidence>
<keyword evidence="4 8" id="KW-0479">Metal-binding</keyword>
<dbReference type="Gene3D" id="1.10.630.10">
    <property type="entry name" value="Cytochrome P450"/>
    <property type="match status" value="1"/>
</dbReference>
<reference evidence="9 10" key="1">
    <citation type="submission" date="2014-08" db="EMBL/GenBank/DDBJ databases">
        <title>Whole genome shotgun sequence of Sphingomonas paucimobilis NBRC 13935.</title>
        <authorList>
            <person name="Hosoyama A."/>
            <person name="Hashimoto M."/>
            <person name="Hosoyama Y."/>
            <person name="Noguchi M."/>
            <person name="Uohara A."/>
            <person name="Ohji S."/>
            <person name="Katano-Makiyama Y."/>
            <person name="Ichikawa N."/>
            <person name="Kimura A."/>
            <person name="Yamazoe A."/>
            <person name="Fujita N."/>
        </authorList>
    </citation>
    <scope>NUCLEOTIDE SEQUENCE [LARGE SCALE GENOMIC DNA]</scope>
    <source>
        <strain evidence="9 10">NBRC 13935</strain>
    </source>
</reference>
<accession>A0A0C9N8Y6</accession>
<evidence type="ECO:0000256" key="4">
    <source>
        <dbReference type="ARBA" id="ARBA00022723"/>
    </source>
</evidence>
<keyword evidence="3 8" id="KW-0349">Heme</keyword>
<evidence type="ECO:0000256" key="1">
    <source>
        <dbReference type="ARBA" id="ARBA00001971"/>
    </source>
</evidence>
<evidence type="ECO:0000313" key="10">
    <source>
        <dbReference type="Proteomes" id="UP000032025"/>
    </source>
</evidence>
<dbReference type="GO" id="GO:0016705">
    <property type="term" value="F:oxidoreductase activity, acting on paired donors, with incorporation or reduction of molecular oxygen"/>
    <property type="evidence" value="ECO:0007669"/>
    <property type="project" value="InterPro"/>
</dbReference>
<keyword evidence="10" id="KW-1185">Reference proteome</keyword>
<dbReference type="InterPro" id="IPR036396">
    <property type="entry name" value="Cyt_P450_sf"/>
</dbReference>
<comment type="cofactor">
    <cofactor evidence="1 8">
        <name>heme</name>
        <dbReference type="ChEBI" id="CHEBI:30413"/>
    </cofactor>
</comment>
<dbReference type="InterPro" id="IPR002401">
    <property type="entry name" value="Cyt_P450_E_grp-I"/>
</dbReference>
<evidence type="ECO:0000256" key="3">
    <source>
        <dbReference type="ARBA" id="ARBA00022617"/>
    </source>
</evidence>
<evidence type="ECO:0000256" key="2">
    <source>
        <dbReference type="ARBA" id="ARBA00010617"/>
    </source>
</evidence>
<name>A0A0C9N8Y6_SPHPI</name>
<dbReference type="RefSeq" id="WP_017980797.1">
    <property type="nucleotide sequence ID" value="NZ_BBJS01000070.1"/>
</dbReference>
<dbReference type="CDD" id="cd11067">
    <property type="entry name" value="CYP152"/>
    <property type="match status" value="1"/>
</dbReference>
<organism evidence="9 10">
    <name type="scientific">Sphingomonas paucimobilis NBRC 13935</name>
    <dbReference type="NCBI Taxonomy" id="1219050"/>
    <lineage>
        <taxon>Bacteria</taxon>
        <taxon>Pseudomonadati</taxon>
        <taxon>Pseudomonadota</taxon>
        <taxon>Alphaproteobacteria</taxon>
        <taxon>Sphingomonadales</taxon>
        <taxon>Sphingomonadaceae</taxon>
        <taxon>Sphingomonas</taxon>
    </lineage>
</organism>
<comment type="similarity">
    <text evidence="2">Belongs to the cytochrome P450 family.</text>
</comment>
<keyword evidence="7" id="KW-0503">Monooxygenase</keyword>
<dbReference type="AlphaFoldDB" id="A0A0C9N8Y6"/>
<keyword evidence="5" id="KW-0560">Oxidoreductase</keyword>